<feature type="domain" description="Cadherin" evidence="10">
    <location>
        <begin position="227"/>
        <end position="335"/>
    </location>
</feature>
<dbReference type="CDD" id="cd11304">
    <property type="entry name" value="Cadherin_repeat"/>
    <property type="match status" value="4"/>
</dbReference>
<dbReference type="PANTHER" id="PTHR24025:SF30">
    <property type="entry name" value="CADHERIN DOMAIN-CONTAINING PROTEIN"/>
    <property type="match status" value="1"/>
</dbReference>
<feature type="domain" description="Cadherin" evidence="10">
    <location>
        <begin position="18"/>
        <end position="123"/>
    </location>
</feature>
<proteinExistence type="predicted"/>
<feature type="domain" description="Cadherin" evidence="10">
    <location>
        <begin position="525"/>
        <end position="637"/>
    </location>
</feature>
<dbReference type="Pfam" id="PF00028">
    <property type="entry name" value="Cadherin"/>
    <property type="match status" value="2"/>
</dbReference>
<keyword evidence="2 9" id="KW-0812">Transmembrane</keyword>
<dbReference type="FunFam" id="2.60.40.60:FF:000231">
    <property type="entry name" value="Cadherin related family member 3"/>
    <property type="match status" value="1"/>
</dbReference>
<dbReference type="GO" id="GO:0007156">
    <property type="term" value="P:homophilic cell adhesion via plasma membrane adhesion molecules"/>
    <property type="evidence" value="ECO:0007669"/>
    <property type="project" value="InterPro"/>
</dbReference>
<dbReference type="InterPro" id="IPR002126">
    <property type="entry name" value="Cadherin-like_dom"/>
</dbReference>
<evidence type="ECO:0000256" key="4">
    <source>
        <dbReference type="ARBA" id="ARBA00022837"/>
    </source>
</evidence>
<accession>A0A8T2JBX5</accession>
<dbReference type="PANTHER" id="PTHR24025">
    <property type="entry name" value="DESMOGLEIN FAMILY MEMBER"/>
    <property type="match status" value="1"/>
</dbReference>
<evidence type="ECO:0000259" key="10">
    <source>
        <dbReference type="PROSITE" id="PS50268"/>
    </source>
</evidence>
<dbReference type="GO" id="GO:0016020">
    <property type="term" value="C:membrane"/>
    <property type="evidence" value="ECO:0007669"/>
    <property type="project" value="UniProtKB-SubCell"/>
</dbReference>
<feature type="domain" description="Cadherin" evidence="10">
    <location>
        <begin position="128"/>
        <end position="226"/>
    </location>
</feature>
<feature type="transmembrane region" description="Helical" evidence="9">
    <location>
        <begin position="668"/>
        <end position="693"/>
    </location>
</feature>
<sequence>MELQLSFVPKGGGTVTLVGLPNSTNLQENQPAGFSVFTFSVKSTSSIPSGYPVIINSSPLTKAFRLLYNLPTTTVVLTGNPVLDFETTPNSFDLQIYVTDDTGATDLQILTVQLVNVNEPPVFLDNLANQAVELYITEGSPAGNIYQIQASDPEDLLNTLVYSLTPPSAPFVVSATGTISSSKVFDFETDPRSYSLVVQVTDPKGLSNNGSLIIHITNINDETPYFIGTTTTYSIPEGQAPGTIVATVTAVDPDADGFINTLLYRITTPTEYFTINQLTGVIQIAMAIDREANPFRLNPNITLEIQVQDSPSGGHSNKTLLTFTILDLNDNPPTCTQYAFSISVPETEALNTLIINLALYCNDIDVQSPYNLFNFTGLSGLGSNEKFQIIPPGSGNIVLIGDLNFEAPNNLAVGNEYSLKVAVQDIASPYYTTGTKIGQVYATDADFPFIGITFSIAAGGSTLGNTNIFWIDPNTGNIQLVNYADYETTPKYIFTVQATDPGSKFSTASVTLNILEANDEKPICVPNSYSLTVPVDQAVGTNIQDFKLTCTDRDSGPKSFRYFINSGNINNHFAFSPSSGSNITRLVFANPFDYSGGGDITWNYNLLVYITDDNLLAATPGVVGLVQTGTVSLSISVYVPGLTTLKTTTTPKNIYVTQTMNVYSATAWYIPFVITIGSLLLLGFLCLLLYLLAKYFPCKGSPKPDTEMLIPPGMYGFG</sequence>
<dbReference type="PRINTS" id="PR00205">
    <property type="entry name" value="CADHERIN"/>
</dbReference>
<dbReference type="InterPro" id="IPR050971">
    <property type="entry name" value="Cadherin-domain_protein"/>
</dbReference>
<dbReference type="InterPro" id="IPR015919">
    <property type="entry name" value="Cadherin-like_sf"/>
</dbReference>
<comment type="caution">
    <text evidence="11">The sequence shown here is derived from an EMBL/GenBank/DDBJ whole genome shotgun (WGS) entry which is preliminary data.</text>
</comment>
<comment type="subcellular location">
    <subcellularLocation>
        <location evidence="1">Membrane</location>
    </subcellularLocation>
</comment>
<keyword evidence="7 9" id="KW-0472">Membrane</keyword>
<dbReference type="GO" id="GO:0005911">
    <property type="term" value="C:cell-cell junction"/>
    <property type="evidence" value="ECO:0007669"/>
    <property type="project" value="TreeGrafter"/>
</dbReference>
<evidence type="ECO:0000256" key="5">
    <source>
        <dbReference type="ARBA" id="ARBA00022889"/>
    </source>
</evidence>
<dbReference type="EMBL" id="JAACNH010000006">
    <property type="protein sequence ID" value="KAG8439936.1"/>
    <property type="molecule type" value="Genomic_DNA"/>
</dbReference>
<organism evidence="11 12">
    <name type="scientific">Hymenochirus boettgeri</name>
    <name type="common">Congo dwarf clawed frog</name>
    <dbReference type="NCBI Taxonomy" id="247094"/>
    <lineage>
        <taxon>Eukaryota</taxon>
        <taxon>Metazoa</taxon>
        <taxon>Chordata</taxon>
        <taxon>Craniata</taxon>
        <taxon>Vertebrata</taxon>
        <taxon>Euteleostomi</taxon>
        <taxon>Amphibia</taxon>
        <taxon>Batrachia</taxon>
        <taxon>Anura</taxon>
        <taxon>Pipoidea</taxon>
        <taxon>Pipidae</taxon>
        <taxon>Pipinae</taxon>
        <taxon>Hymenochirus</taxon>
    </lineage>
</organism>
<evidence type="ECO:0000256" key="7">
    <source>
        <dbReference type="ARBA" id="ARBA00023136"/>
    </source>
</evidence>
<dbReference type="SUPFAM" id="SSF49313">
    <property type="entry name" value="Cadherin-like"/>
    <property type="match status" value="5"/>
</dbReference>
<keyword evidence="4 8" id="KW-0106">Calcium</keyword>
<evidence type="ECO:0000313" key="11">
    <source>
        <dbReference type="EMBL" id="KAG8439936.1"/>
    </source>
</evidence>
<dbReference type="OrthoDB" id="9047765at2759"/>
<reference evidence="11" key="1">
    <citation type="thesis" date="2020" institute="ProQuest LLC" country="789 East Eisenhower Parkway, Ann Arbor, MI, USA">
        <title>Comparative Genomics and Chromosome Evolution.</title>
        <authorList>
            <person name="Mudd A.B."/>
        </authorList>
    </citation>
    <scope>NUCLEOTIDE SEQUENCE</scope>
    <source>
        <strain evidence="11">Female2</strain>
        <tissue evidence="11">Blood</tissue>
    </source>
</reference>
<evidence type="ECO:0000256" key="2">
    <source>
        <dbReference type="ARBA" id="ARBA00022692"/>
    </source>
</evidence>
<evidence type="ECO:0000256" key="1">
    <source>
        <dbReference type="ARBA" id="ARBA00004370"/>
    </source>
</evidence>
<evidence type="ECO:0000256" key="8">
    <source>
        <dbReference type="PROSITE-ProRule" id="PRU00043"/>
    </source>
</evidence>
<protein>
    <recommendedName>
        <fullName evidence="10">Cadherin domain-containing protein</fullName>
    </recommendedName>
</protein>
<feature type="domain" description="Cadherin" evidence="10">
    <location>
        <begin position="336"/>
        <end position="429"/>
    </location>
</feature>
<keyword evidence="12" id="KW-1185">Reference proteome</keyword>
<dbReference type="Gene3D" id="2.60.40.60">
    <property type="entry name" value="Cadherins"/>
    <property type="match status" value="5"/>
</dbReference>
<evidence type="ECO:0000256" key="3">
    <source>
        <dbReference type="ARBA" id="ARBA00022737"/>
    </source>
</evidence>
<evidence type="ECO:0000256" key="9">
    <source>
        <dbReference type="SAM" id="Phobius"/>
    </source>
</evidence>
<evidence type="ECO:0000313" key="12">
    <source>
        <dbReference type="Proteomes" id="UP000812440"/>
    </source>
</evidence>
<dbReference type="SMART" id="SM00112">
    <property type="entry name" value="CA"/>
    <property type="match status" value="3"/>
</dbReference>
<keyword evidence="6 9" id="KW-1133">Transmembrane helix</keyword>
<dbReference type="FunFam" id="2.60.40.60:FF:000281">
    <property type="entry name" value="Cadherin related family member 3"/>
    <property type="match status" value="1"/>
</dbReference>
<dbReference type="AlphaFoldDB" id="A0A8T2JBX5"/>
<dbReference type="PROSITE" id="PS50268">
    <property type="entry name" value="CADHERIN_2"/>
    <property type="match status" value="6"/>
</dbReference>
<feature type="domain" description="Cadherin" evidence="10">
    <location>
        <begin position="434"/>
        <end position="524"/>
    </location>
</feature>
<keyword evidence="5" id="KW-0130">Cell adhesion</keyword>
<dbReference type="Proteomes" id="UP000812440">
    <property type="component" value="Chromosome 3"/>
</dbReference>
<gene>
    <name evidence="11" type="ORF">GDO86_005922</name>
</gene>
<name>A0A8T2JBX5_9PIPI</name>
<dbReference type="GO" id="GO:0005509">
    <property type="term" value="F:calcium ion binding"/>
    <property type="evidence" value="ECO:0007669"/>
    <property type="project" value="UniProtKB-UniRule"/>
</dbReference>
<evidence type="ECO:0000256" key="6">
    <source>
        <dbReference type="ARBA" id="ARBA00022989"/>
    </source>
</evidence>
<keyword evidence="3" id="KW-0677">Repeat</keyword>